<gene>
    <name evidence="2" type="ORF">D2U88_13695</name>
    <name evidence="3" type="ORF">FQ019_13545</name>
</gene>
<reference evidence="2 4" key="1">
    <citation type="submission" date="2018-08" db="EMBL/GenBank/DDBJ databases">
        <title>Proposal of Muricauda 72 sp.nov. and Muricauda NH166 sp.nov., isolated from seawater.</title>
        <authorList>
            <person name="Cheng H."/>
            <person name="Wu Y.-H."/>
            <person name="Guo L.-L."/>
            <person name="Xu X.-W."/>
        </authorList>
    </citation>
    <scope>NUCLEOTIDE SEQUENCE [LARGE SCALE GENOMIC DNA]</scope>
    <source>
        <strain evidence="2 4">NH166</strain>
    </source>
</reference>
<dbReference type="Gene3D" id="2.60.40.1930">
    <property type="match status" value="1"/>
</dbReference>
<dbReference type="EMBL" id="VNWL01000029">
    <property type="protein sequence ID" value="TXJ99970.1"/>
    <property type="molecule type" value="Genomic_DNA"/>
</dbReference>
<dbReference type="InterPro" id="IPR037066">
    <property type="entry name" value="Plug_dom_sf"/>
</dbReference>
<feature type="signal peptide" evidence="1">
    <location>
        <begin position="1"/>
        <end position="23"/>
    </location>
</feature>
<dbReference type="Proteomes" id="UP000321528">
    <property type="component" value="Unassembled WGS sequence"/>
</dbReference>
<dbReference type="SUPFAM" id="SSF56935">
    <property type="entry name" value="Porins"/>
    <property type="match status" value="1"/>
</dbReference>
<dbReference type="Gene3D" id="2.170.130.10">
    <property type="entry name" value="TonB-dependent receptor, plug domain"/>
    <property type="match status" value="1"/>
</dbReference>
<comment type="caution">
    <text evidence="2">The sequence shown here is derived from an EMBL/GenBank/DDBJ whole genome shotgun (WGS) entry which is preliminary data.</text>
</comment>
<evidence type="ECO:0000313" key="5">
    <source>
        <dbReference type="Proteomes" id="UP000321528"/>
    </source>
</evidence>
<dbReference type="EMBL" id="QXFJ01000030">
    <property type="protein sequence ID" value="RIV68280.1"/>
    <property type="molecule type" value="Genomic_DNA"/>
</dbReference>
<keyword evidence="1" id="KW-0732">Signal</keyword>
<evidence type="ECO:0000256" key="1">
    <source>
        <dbReference type="SAM" id="SignalP"/>
    </source>
</evidence>
<accession>A0A418N350</accession>
<keyword evidence="5" id="KW-1185">Reference proteome</keyword>
<dbReference type="AlphaFoldDB" id="A0A418N350"/>
<evidence type="ECO:0000313" key="4">
    <source>
        <dbReference type="Proteomes" id="UP000284189"/>
    </source>
</evidence>
<name>A0A418N350_9FLAO</name>
<sequence length="816" mass="91233">MKRKTIPILVILVISLISFNSHGQDGNTTEIPLTDNINFYSPEKIYLHTDKDMYMAGDTIWFKAYLLDGTTYKKSTKSSVVYVELLDSRDSIVDKRRLYVENISSYSAIHLPKKPQNGFYGLRAYTKSMLNGTVPYFQKVLPVFQDHTSQMEFSDDFVHNPDKIKNPSMSEEDKTIQIDFFPEGGTLVAGLSTTLALKITDADGNPLDLEGAILDSNGKTVAHFKSDEGLALVYFKPESNTSYYAMIHDDAQRKYFLPPVSAKGYSLSVKNRDENIIVQVESTERNGLDGTVVKGYMRGGKIIEHKVDSGQESFYALKIPTKDFPNGMARFTLDNKKGEPICQRTIFVDNKTKEPRLSINISPDKPFKNERTNLSIAIKDSMGTPIKGDFSVSITPLENQIHHSGMKDWFLLESDFIGTFNNLTIDRIGFELSKPIMDAFMLTKEREGFILNDLEDNNRSVGTSNQEKGIMISGKVTCSANNEKMSERIVSLSILENAYSETQVVDKNGHFSFGPYVFNGKATAILQLKNKDDFLKDSIIVDPTWPKITKNMPHNTENPYLIATHHISKDYNSDYGHIKSEDYQPGMTYLNEVVVKEKRKTIDQIIMEEINSSVPYSHPDVRVFRDSIPGWYGMSAIDLLARKGFRISGDYPNQSISLLGGSPGSIKNGTGPLVLVDGVPAKGLLNTLRASEVLFIDVLRFASATLYGSRAASGVIAVYTNRTLFSSDYGPSDTGMVKLEIQGFDENADFKPATLGLHGDNRGTLYWDPKIEMDTSGTYSMEFFSGNQIGKYVIELKGITENGQIVNESRTFEVSL</sequence>
<evidence type="ECO:0000313" key="2">
    <source>
        <dbReference type="EMBL" id="RIV68280.1"/>
    </source>
</evidence>
<feature type="chain" id="PRO_5019102149" evidence="1">
    <location>
        <begin position="24"/>
        <end position="816"/>
    </location>
</feature>
<dbReference type="Proteomes" id="UP000284189">
    <property type="component" value="Unassembled WGS sequence"/>
</dbReference>
<dbReference type="RefSeq" id="WP_119641121.1">
    <property type="nucleotide sequence ID" value="NZ_QXFJ01000030.1"/>
</dbReference>
<protein>
    <submittedName>
        <fullName evidence="2">Uncharacterized protein</fullName>
    </submittedName>
</protein>
<dbReference type="OrthoDB" id="679547at2"/>
<reference evidence="3 5" key="2">
    <citation type="submission" date="2019-07" db="EMBL/GenBank/DDBJ databases">
        <title>Draft genome of two Muricauda strains isolated from deep sea.</title>
        <authorList>
            <person name="Sun C."/>
        </authorList>
    </citation>
    <scope>NUCLEOTIDE SEQUENCE [LARGE SCALE GENOMIC DNA]</scope>
    <source>
        <strain evidence="3 5">NH166</strain>
    </source>
</reference>
<evidence type="ECO:0000313" key="3">
    <source>
        <dbReference type="EMBL" id="TXJ99970.1"/>
    </source>
</evidence>
<organism evidence="2 4">
    <name type="scientific">Flagellimonas aequoris</name>
    <dbReference type="NCBI Taxonomy" id="2306997"/>
    <lineage>
        <taxon>Bacteria</taxon>
        <taxon>Pseudomonadati</taxon>
        <taxon>Bacteroidota</taxon>
        <taxon>Flavobacteriia</taxon>
        <taxon>Flavobacteriales</taxon>
        <taxon>Flavobacteriaceae</taxon>
        <taxon>Flagellimonas</taxon>
    </lineage>
</organism>
<proteinExistence type="predicted"/>